<sequence length="292" mass="31500">MMPQDALAGLAIFAVLLLVLLLATLIACRDDDGPELRLRPHGESEAWRAVYAAMMAEMEARRAGAPAPAPTTATTLPYFPYAHGEASSETSTQTLVCAICLEQLRHGELCSEVPACRHLFHRDCLGAWIKSSNSCPMCRVEVTPGSNLVRAPLAARDTTGIPAHSLGERPAGEIATAHEAGISRPNPRGNPRERNPTSRGQEIFLSRSAAVSLAQKRRPRAGAAVPPPPARRATAGLFLRREGHRSAAVTRRRAGSTGAQHRRRTGGDPRRRDAPTEEALRRRSKAAKDLLS</sequence>
<proteinExistence type="inferred from homology"/>
<feature type="region of interest" description="Disordered" evidence="8">
    <location>
        <begin position="178"/>
        <end position="204"/>
    </location>
</feature>
<evidence type="ECO:0000256" key="1">
    <source>
        <dbReference type="ARBA" id="ARBA00000900"/>
    </source>
</evidence>
<evidence type="ECO:0000256" key="3">
    <source>
        <dbReference type="ARBA" id="ARBA00022723"/>
    </source>
</evidence>
<dbReference type="AlphaFoldDB" id="A0A0E0A7T9"/>
<feature type="region of interest" description="Disordered" evidence="8">
    <location>
        <begin position="241"/>
        <end position="292"/>
    </location>
</feature>
<feature type="region of interest" description="Disordered" evidence="8">
    <location>
        <begin position="212"/>
        <end position="231"/>
    </location>
</feature>
<dbReference type="Gramene" id="OGLUM06G10700.1">
    <property type="protein sequence ID" value="OGLUM06G10700.1"/>
    <property type="gene ID" value="OGLUM06G10700"/>
</dbReference>
<dbReference type="GO" id="GO:0061630">
    <property type="term" value="F:ubiquitin protein ligase activity"/>
    <property type="evidence" value="ECO:0007669"/>
    <property type="project" value="UniProtKB-EC"/>
</dbReference>
<accession>A0A0E0A7T9</accession>
<feature type="chain" id="PRO_5002353591" description="RING-type E3 ubiquitin transferase" evidence="9">
    <location>
        <begin position="29"/>
        <end position="292"/>
    </location>
</feature>
<evidence type="ECO:0000256" key="4">
    <source>
        <dbReference type="ARBA" id="ARBA00022771"/>
    </source>
</evidence>
<dbReference type="EC" id="2.3.2.27" evidence="2"/>
<dbReference type="FunFam" id="3.30.40.10:FF:000760">
    <property type="entry name" value="Predicted protein"/>
    <property type="match status" value="1"/>
</dbReference>
<dbReference type="Gene3D" id="3.30.40.10">
    <property type="entry name" value="Zinc/RING finger domain, C3HC4 (zinc finger)"/>
    <property type="match status" value="1"/>
</dbReference>
<dbReference type="GO" id="GO:0008270">
    <property type="term" value="F:zinc ion binding"/>
    <property type="evidence" value="ECO:0007669"/>
    <property type="project" value="UniProtKB-KW"/>
</dbReference>
<evidence type="ECO:0000259" key="10">
    <source>
        <dbReference type="PROSITE" id="PS50089"/>
    </source>
</evidence>
<keyword evidence="5" id="KW-0862">Zinc</keyword>
<dbReference type="SUPFAM" id="SSF57850">
    <property type="entry name" value="RING/U-box"/>
    <property type="match status" value="1"/>
</dbReference>
<keyword evidence="12" id="KW-1185">Reference proteome</keyword>
<dbReference type="PROSITE" id="PS50089">
    <property type="entry name" value="ZF_RING_2"/>
    <property type="match status" value="1"/>
</dbReference>
<organism evidence="11">
    <name type="scientific">Oryza glumipatula</name>
    <dbReference type="NCBI Taxonomy" id="40148"/>
    <lineage>
        <taxon>Eukaryota</taxon>
        <taxon>Viridiplantae</taxon>
        <taxon>Streptophyta</taxon>
        <taxon>Embryophyta</taxon>
        <taxon>Tracheophyta</taxon>
        <taxon>Spermatophyta</taxon>
        <taxon>Magnoliopsida</taxon>
        <taxon>Liliopsida</taxon>
        <taxon>Poales</taxon>
        <taxon>Poaceae</taxon>
        <taxon>BOP clade</taxon>
        <taxon>Oryzoideae</taxon>
        <taxon>Oryzeae</taxon>
        <taxon>Oryzinae</taxon>
        <taxon>Oryza</taxon>
    </lineage>
</organism>
<evidence type="ECO:0000313" key="11">
    <source>
        <dbReference type="EnsemblPlants" id="OGLUM06G10700.1"/>
    </source>
</evidence>
<keyword evidence="9" id="KW-0732">Signal</keyword>
<feature type="domain" description="RING-type" evidence="10">
    <location>
        <begin position="97"/>
        <end position="139"/>
    </location>
</feature>
<dbReference type="CDD" id="cd16454">
    <property type="entry name" value="RING-H2_PA-TM-RING"/>
    <property type="match status" value="1"/>
</dbReference>
<dbReference type="Pfam" id="PF13639">
    <property type="entry name" value="zf-RING_2"/>
    <property type="match status" value="1"/>
</dbReference>
<evidence type="ECO:0000256" key="5">
    <source>
        <dbReference type="ARBA" id="ARBA00022833"/>
    </source>
</evidence>
<name>A0A0E0A7T9_9ORYZ</name>
<keyword evidence="3" id="KW-0479">Metal-binding</keyword>
<evidence type="ECO:0000313" key="12">
    <source>
        <dbReference type="Proteomes" id="UP000026961"/>
    </source>
</evidence>
<evidence type="ECO:0000256" key="7">
    <source>
        <dbReference type="PROSITE-ProRule" id="PRU00175"/>
    </source>
</evidence>
<dbReference type="EnsemblPlants" id="OGLUM06G10700.1">
    <property type="protein sequence ID" value="OGLUM06G10700.1"/>
    <property type="gene ID" value="OGLUM06G10700"/>
</dbReference>
<protein>
    <recommendedName>
        <fullName evidence="2">RING-type E3 ubiquitin transferase</fullName>
        <ecNumber evidence="2">2.3.2.27</ecNumber>
    </recommendedName>
</protein>
<dbReference type="InterPro" id="IPR001841">
    <property type="entry name" value="Znf_RING"/>
</dbReference>
<dbReference type="PANTHER" id="PTHR14155:SF499">
    <property type="entry name" value="RING-TYPE DOMAIN-CONTAINING PROTEIN"/>
    <property type="match status" value="1"/>
</dbReference>
<evidence type="ECO:0000256" key="9">
    <source>
        <dbReference type="SAM" id="SignalP"/>
    </source>
</evidence>
<evidence type="ECO:0000256" key="2">
    <source>
        <dbReference type="ARBA" id="ARBA00012483"/>
    </source>
</evidence>
<dbReference type="PANTHER" id="PTHR14155">
    <property type="entry name" value="RING FINGER DOMAIN-CONTAINING"/>
    <property type="match status" value="1"/>
</dbReference>
<comment type="similarity">
    <text evidence="6">Belongs to the RING-type zinc finger family. ATL subfamily.</text>
</comment>
<keyword evidence="4 7" id="KW-0863">Zinc-finger</keyword>
<feature type="compositionally biased region" description="Basic and acidic residues" evidence="8">
    <location>
        <begin position="265"/>
        <end position="292"/>
    </location>
</feature>
<feature type="compositionally biased region" description="Basic residues" evidence="8">
    <location>
        <begin position="250"/>
        <end position="264"/>
    </location>
</feature>
<feature type="signal peptide" evidence="9">
    <location>
        <begin position="1"/>
        <end position="28"/>
    </location>
</feature>
<evidence type="ECO:0000256" key="8">
    <source>
        <dbReference type="SAM" id="MobiDB-lite"/>
    </source>
</evidence>
<reference evidence="11" key="1">
    <citation type="submission" date="2015-04" db="UniProtKB">
        <authorList>
            <consortium name="EnsemblPlants"/>
        </authorList>
    </citation>
    <scope>IDENTIFICATION</scope>
</reference>
<reference evidence="11" key="2">
    <citation type="submission" date="2018-05" db="EMBL/GenBank/DDBJ databases">
        <title>OgluRS3 (Oryza glumaepatula Reference Sequence Version 3).</title>
        <authorList>
            <person name="Zhang J."/>
            <person name="Kudrna D."/>
            <person name="Lee S."/>
            <person name="Talag J."/>
            <person name="Welchert J."/>
            <person name="Wing R.A."/>
        </authorList>
    </citation>
    <scope>NUCLEOTIDE SEQUENCE [LARGE SCALE GENOMIC DNA]</scope>
</reference>
<dbReference type="SMART" id="SM00184">
    <property type="entry name" value="RING"/>
    <property type="match status" value="1"/>
</dbReference>
<dbReference type="Proteomes" id="UP000026961">
    <property type="component" value="Chromosome 6"/>
</dbReference>
<dbReference type="InterPro" id="IPR053238">
    <property type="entry name" value="RING-H2_zinc_finger"/>
</dbReference>
<dbReference type="InterPro" id="IPR013083">
    <property type="entry name" value="Znf_RING/FYVE/PHD"/>
</dbReference>
<comment type="catalytic activity">
    <reaction evidence="1">
        <text>S-ubiquitinyl-[E2 ubiquitin-conjugating enzyme]-L-cysteine + [acceptor protein]-L-lysine = [E2 ubiquitin-conjugating enzyme]-L-cysteine + N(6)-ubiquitinyl-[acceptor protein]-L-lysine.</text>
        <dbReference type="EC" id="2.3.2.27"/>
    </reaction>
</comment>
<evidence type="ECO:0000256" key="6">
    <source>
        <dbReference type="ARBA" id="ARBA00024209"/>
    </source>
</evidence>